<evidence type="ECO:0000256" key="6">
    <source>
        <dbReference type="SAM" id="MobiDB-lite"/>
    </source>
</evidence>
<comment type="subcellular location">
    <subcellularLocation>
        <location evidence="1">Membrane</location>
        <topology evidence="1">Multi-pass membrane protein</topology>
    </subcellularLocation>
</comment>
<dbReference type="GO" id="GO:0016020">
    <property type="term" value="C:membrane"/>
    <property type="evidence" value="ECO:0007669"/>
    <property type="project" value="UniProtKB-SubCell"/>
</dbReference>
<evidence type="ECO:0000256" key="1">
    <source>
        <dbReference type="ARBA" id="ARBA00004141"/>
    </source>
</evidence>
<keyword evidence="3 7" id="KW-0812">Transmembrane</keyword>
<evidence type="ECO:0000313" key="8">
    <source>
        <dbReference type="EMBL" id="KAG9696883.1"/>
    </source>
</evidence>
<evidence type="ECO:0000313" key="9">
    <source>
        <dbReference type="Proteomes" id="UP000779574"/>
    </source>
</evidence>
<feature type="non-terminal residue" evidence="8">
    <location>
        <position position="409"/>
    </location>
</feature>
<protein>
    <submittedName>
        <fullName evidence="8">Uncharacterized protein</fullName>
    </submittedName>
</protein>
<proteinExistence type="inferred from homology"/>
<reference evidence="8" key="2">
    <citation type="submission" date="2021-08" db="EMBL/GenBank/DDBJ databases">
        <authorList>
            <person name="Gostincar C."/>
            <person name="Sun X."/>
            <person name="Song Z."/>
            <person name="Gunde-Cimerman N."/>
        </authorList>
    </citation>
    <scope>NUCLEOTIDE SEQUENCE</scope>
    <source>
        <strain evidence="8">EXF-9911</strain>
    </source>
</reference>
<dbReference type="GO" id="GO:0051205">
    <property type="term" value="P:protein insertion into membrane"/>
    <property type="evidence" value="ECO:0007669"/>
    <property type="project" value="TreeGrafter"/>
</dbReference>
<accession>A0A9P8EQW9</accession>
<evidence type="ECO:0000256" key="2">
    <source>
        <dbReference type="ARBA" id="ARBA00009877"/>
    </source>
</evidence>
<dbReference type="OrthoDB" id="2148490at2759"/>
<name>A0A9P8EQW9_AURME</name>
<dbReference type="InterPro" id="IPR001708">
    <property type="entry name" value="YidC/ALB3/OXA1/COX18"/>
</dbReference>
<evidence type="ECO:0000256" key="5">
    <source>
        <dbReference type="ARBA" id="ARBA00023136"/>
    </source>
</evidence>
<reference evidence="8" key="1">
    <citation type="journal article" date="2021" name="J Fungi (Basel)">
        <title>Virulence traits and population genomics of the black yeast Aureobasidium melanogenum.</title>
        <authorList>
            <person name="Cernosa A."/>
            <person name="Sun X."/>
            <person name="Gostincar C."/>
            <person name="Fang C."/>
            <person name="Gunde-Cimerman N."/>
            <person name="Song Z."/>
        </authorList>
    </citation>
    <scope>NUCLEOTIDE SEQUENCE</scope>
    <source>
        <strain evidence="8">EXF-9911</strain>
    </source>
</reference>
<dbReference type="Proteomes" id="UP000779574">
    <property type="component" value="Unassembled WGS sequence"/>
</dbReference>
<feature type="region of interest" description="Disordered" evidence="6">
    <location>
        <begin position="195"/>
        <end position="234"/>
    </location>
</feature>
<comment type="caution">
    <text evidence="8">The sequence shown here is derived from an EMBL/GenBank/DDBJ whole genome shotgun (WGS) entry which is preliminary data.</text>
</comment>
<dbReference type="PANTHER" id="PTHR12428">
    <property type="entry name" value="OXA1"/>
    <property type="match status" value="1"/>
</dbReference>
<dbReference type="GO" id="GO:0032977">
    <property type="term" value="F:membrane insertase activity"/>
    <property type="evidence" value="ECO:0007669"/>
    <property type="project" value="InterPro"/>
</dbReference>
<keyword evidence="5 7" id="KW-0472">Membrane</keyword>
<dbReference type="AlphaFoldDB" id="A0A9P8EQW9"/>
<gene>
    <name evidence="8" type="ORF">KCU76_g3416</name>
</gene>
<evidence type="ECO:0000256" key="3">
    <source>
        <dbReference type="ARBA" id="ARBA00022692"/>
    </source>
</evidence>
<dbReference type="EMBL" id="JAHFXF010000090">
    <property type="protein sequence ID" value="KAG9696883.1"/>
    <property type="molecule type" value="Genomic_DNA"/>
</dbReference>
<comment type="similarity">
    <text evidence="2">Belongs to the OXA1/ALB3/YidC family.</text>
</comment>
<sequence>MVLLARPAGRLLSARPPILRNHHRVRQYSLQAVLEHGCHDLPDYVAFLPVACLESLHSTGLPWFAAIPLSAVLIRSLVIYPLFQRPLREKLVDRAQTQPLVDAHMSVVRRMLDRSTPKDSPWRKLNLVFNAWRRRGHLQVTMFDRKLHFGHRTMMFMTTILVSDGLRRIMGAKEGLLKFILGPLDWTVSWLIPTPRKDQTSGETAEAVSLNSSSDRVPDQALTTPTGTPTSAQDVLSATETAQEAAGDLAQEAPTTVAGHVNSVWFDPTLVTEGFSWCPDLTASDPTLILPVIFSSTFFASIYFAPRIQGTVTTTGSKSESERAKPTNAQRIMMTIATLSIVPALHMPAGLLLYFISNMVTNNLQSRWLTYTKPIYPAPTACKRPVRMQRHKEIAEDMLPNKAKTTSRR</sequence>
<feature type="compositionally biased region" description="Polar residues" evidence="6">
    <location>
        <begin position="209"/>
        <end position="234"/>
    </location>
</feature>
<feature type="transmembrane region" description="Helical" evidence="7">
    <location>
        <begin position="332"/>
        <end position="356"/>
    </location>
</feature>
<keyword evidence="4 7" id="KW-1133">Transmembrane helix</keyword>
<evidence type="ECO:0000256" key="4">
    <source>
        <dbReference type="ARBA" id="ARBA00022989"/>
    </source>
</evidence>
<organism evidence="8 9">
    <name type="scientific">Aureobasidium melanogenum</name>
    <name type="common">Aureobasidium pullulans var. melanogenum</name>
    <dbReference type="NCBI Taxonomy" id="46634"/>
    <lineage>
        <taxon>Eukaryota</taxon>
        <taxon>Fungi</taxon>
        <taxon>Dikarya</taxon>
        <taxon>Ascomycota</taxon>
        <taxon>Pezizomycotina</taxon>
        <taxon>Dothideomycetes</taxon>
        <taxon>Dothideomycetidae</taxon>
        <taxon>Dothideales</taxon>
        <taxon>Saccotheciaceae</taxon>
        <taxon>Aureobasidium</taxon>
    </lineage>
</organism>
<dbReference type="PANTHER" id="PTHR12428:SF65">
    <property type="entry name" value="CYTOCHROME C OXIDASE ASSEMBLY PROTEIN COX18, MITOCHONDRIAL"/>
    <property type="match status" value="1"/>
</dbReference>
<evidence type="ECO:0000256" key="7">
    <source>
        <dbReference type="SAM" id="Phobius"/>
    </source>
</evidence>